<keyword evidence="1" id="KW-1185">Reference proteome</keyword>
<dbReference type="AlphaFoldDB" id="A0A915JL03"/>
<evidence type="ECO:0000313" key="2">
    <source>
        <dbReference type="WBParaSite" id="nRc.2.0.1.t26850-RA"/>
    </source>
</evidence>
<organism evidence="1 2">
    <name type="scientific">Romanomermis culicivorax</name>
    <name type="common">Nematode worm</name>
    <dbReference type="NCBI Taxonomy" id="13658"/>
    <lineage>
        <taxon>Eukaryota</taxon>
        <taxon>Metazoa</taxon>
        <taxon>Ecdysozoa</taxon>
        <taxon>Nematoda</taxon>
        <taxon>Enoplea</taxon>
        <taxon>Dorylaimia</taxon>
        <taxon>Mermithida</taxon>
        <taxon>Mermithoidea</taxon>
        <taxon>Mermithidae</taxon>
        <taxon>Romanomermis</taxon>
    </lineage>
</organism>
<dbReference type="Proteomes" id="UP000887565">
    <property type="component" value="Unplaced"/>
</dbReference>
<evidence type="ECO:0000313" key="1">
    <source>
        <dbReference type="Proteomes" id="UP000887565"/>
    </source>
</evidence>
<protein>
    <submittedName>
        <fullName evidence="2">Uncharacterized protein</fullName>
    </submittedName>
</protein>
<name>A0A915JL03_ROMCU</name>
<reference evidence="2" key="1">
    <citation type="submission" date="2022-11" db="UniProtKB">
        <authorList>
            <consortium name="WormBaseParasite"/>
        </authorList>
    </citation>
    <scope>IDENTIFICATION</scope>
</reference>
<sequence>MGSKDGARAASCAPLIEGLTSRFVNIVPDDAAMARAAFALVHDLFEFFVQAYGKHQRMVMELLVGMSGQYEVWIID</sequence>
<dbReference type="WBParaSite" id="nRc.2.0.1.t26850-RA">
    <property type="protein sequence ID" value="nRc.2.0.1.t26850-RA"/>
    <property type="gene ID" value="nRc.2.0.1.g26850"/>
</dbReference>
<accession>A0A915JL03</accession>
<proteinExistence type="predicted"/>